<accession>A0AAV6ZTY1</accession>
<organism evidence="1 2">
    <name type="scientific">Engystomops pustulosus</name>
    <name type="common">Tungara frog</name>
    <name type="synonym">Physalaemus pustulosus</name>
    <dbReference type="NCBI Taxonomy" id="76066"/>
    <lineage>
        <taxon>Eukaryota</taxon>
        <taxon>Metazoa</taxon>
        <taxon>Chordata</taxon>
        <taxon>Craniata</taxon>
        <taxon>Vertebrata</taxon>
        <taxon>Euteleostomi</taxon>
        <taxon>Amphibia</taxon>
        <taxon>Batrachia</taxon>
        <taxon>Anura</taxon>
        <taxon>Neobatrachia</taxon>
        <taxon>Hyloidea</taxon>
        <taxon>Leptodactylidae</taxon>
        <taxon>Leiuperinae</taxon>
        <taxon>Engystomops</taxon>
    </lineage>
</organism>
<proteinExistence type="predicted"/>
<dbReference type="EMBL" id="WNYA01000011">
    <property type="protein sequence ID" value="KAG8552502.1"/>
    <property type="molecule type" value="Genomic_DNA"/>
</dbReference>
<protein>
    <submittedName>
        <fullName evidence="1">Uncharacterized protein</fullName>
    </submittedName>
</protein>
<reference evidence="1" key="1">
    <citation type="thesis" date="2020" institute="ProQuest LLC" country="789 East Eisenhower Parkway, Ann Arbor, MI, USA">
        <title>Comparative Genomics and Chromosome Evolution.</title>
        <authorList>
            <person name="Mudd A.B."/>
        </authorList>
    </citation>
    <scope>NUCLEOTIDE SEQUENCE</scope>
    <source>
        <strain evidence="1">237g6f4</strain>
        <tissue evidence="1">Blood</tissue>
    </source>
</reference>
<dbReference type="AlphaFoldDB" id="A0AAV6ZTY1"/>
<evidence type="ECO:0000313" key="1">
    <source>
        <dbReference type="EMBL" id="KAG8552502.1"/>
    </source>
</evidence>
<name>A0AAV6ZTY1_ENGPU</name>
<comment type="caution">
    <text evidence="1">The sequence shown here is derived from an EMBL/GenBank/DDBJ whole genome shotgun (WGS) entry which is preliminary data.</text>
</comment>
<evidence type="ECO:0000313" key="2">
    <source>
        <dbReference type="Proteomes" id="UP000824782"/>
    </source>
</evidence>
<sequence length="110" mass="11966">MADFGVLSPLTPSYRTVVTATHNTLHRHNTESLDKPSAAIQCTQSQFVAPVTQTYTCIFYSDLSPKQAAALSGLNATLQRPLTKGGKKKPHTDTQSLITSALICFISWLD</sequence>
<gene>
    <name evidence="1" type="ORF">GDO81_004550</name>
</gene>
<dbReference type="Proteomes" id="UP000824782">
    <property type="component" value="Unassembled WGS sequence"/>
</dbReference>
<keyword evidence="2" id="KW-1185">Reference proteome</keyword>